<comment type="catalytic activity">
    <reaction evidence="1 9">
        <text>riboflavin(in) = riboflavin(out)</text>
        <dbReference type="Rhea" id="RHEA:35015"/>
        <dbReference type="ChEBI" id="CHEBI:57986"/>
    </reaction>
</comment>
<organism evidence="10 11">
    <name type="scientific">Schistosoma mekongi</name>
    <name type="common">Parasitic worm</name>
    <dbReference type="NCBI Taxonomy" id="38744"/>
    <lineage>
        <taxon>Eukaryota</taxon>
        <taxon>Metazoa</taxon>
        <taxon>Spiralia</taxon>
        <taxon>Lophotrochozoa</taxon>
        <taxon>Platyhelminthes</taxon>
        <taxon>Trematoda</taxon>
        <taxon>Digenea</taxon>
        <taxon>Strigeidida</taxon>
        <taxon>Schistosomatoidea</taxon>
        <taxon>Schistosomatidae</taxon>
        <taxon>Schistosoma</taxon>
    </lineage>
</organism>
<feature type="transmembrane region" description="Helical" evidence="9">
    <location>
        <begin position="426"/>
        <end position="446"/>
    </location>
</feature>
<feature type="transmembrane region" description="Helical" evidence="9">
    <location>
        <begin position="53"/>
        <end position="78"/>
    </location>
</feature>
<protein>
    <recommendedName>
        <fullName evidence="9">Riboflavin transporter</fullName>
    </recommendedName>
</protein>
<keyword evidence="7 9" id="KW-1133">Transmembrane helix</keyword>
<dbReference type="PANTHER" id="PTHR12929:SF10">
    <property type="entry name" value="RIBOFLAVIN TRANSPORTER"/>
    <property type="match status" value="1"/>
</dbReference>
<dbReference type="PANTHER" id="PTHR12929">
    <property type="entry name" value="SOLUTE CARRIER FAMILY 52"/>
    <property type="match status" value="1"/>
</dbReference>
<reference evidence="10" key="2">
    <citation type="journal article" date="2023" name="Infect Dis Poverty">
        <title>Chromosome-scale genome of the human blood fluke Schistosoma mekongi and its implications for public health.</title>
        <authorList>
            <person name="Zhou M."/>
            <person name="Xu L."/>
            <person name="Xu D."/>
            <person name="Chen W."/>
            <person name="Khan J."/>
            <person name="Hu Y."/>
            <person name="Huang H."/>
            <person name="Wei H."/>
            <person name="Zhang Y."/>
            <person name="Chusongsang P."/>
            <person name="Tanasarnprasert K."/>
            <person name="Hu X."/>
            <person name="Limpanont Y."/>
            <person name="Lv Z."/>
        </authorList>
    </citation>
    <scope>NUCLEOTIDE SEQUENCE</scope>
    <source>
        <strain evidence="10">LV_2022a</strain>
    </source>
</reference>
<evidence type="ECO:0000256" key="6">
    <source>
        <dbReference type="ARBA" id="ARBA00022692"/>
    </source>
</evidence>
<dbReference type="AlphaFoldDB" id="A0AAE1ZJH5"/>
<keyword evidence="6 9" id="KW-0812">Transmembrane</keyword>
<evidence type="ECO:0000256" key="7">
    <source>
        <dbReference type="ARBA" id="ARBA00022989"/>
    </source>
</evidence>
<evidence type="ECO:0000256" key="1">
    <source>
        <dbReference type="ARBA" id="ARBA00000215"/>
    </source>
</evidence>
<feature type="transmembrane region" description="Helical" evidence="9">
    <location>
        <begin position="99"/>
        <end position="119"/>
    </location>
</feature>
<keyword evidence="5 9" id="KW-1003">Cell membrane</keyword>
<keyword evidence="8 9" id="KW-0472">Membrane</keyword>
<comment type="function">
    <text evidence="9">Plasma membrane transporter mediating the uptake by cells of the water soluble vitamin B2/riboflavin that plays a key role in biochemical oxidation-reduction reactions of the carbohydrate, lipid, and amino acid metabolism.</text>
</comment>
<dbReference type="GO" id="GO:0032217">
    <property type="term" value="F:riboflavin transmembrane transporter activity"/>
    <property type="evidence" value="ECO:0007669"/>
    <property type="project" value="UniProtKB-UniRule"/>
</dbReference>
<proteinExistence type="inferred from homology"/>
<keyword evidence="11" id="KW-1185">Reference proteome</keyword>
<dbReference type="Proteomes" id="UP001292079">
    <property type="component" value="Unassembled WGS sequence"/>
</dbReference>
<dbReference type="GO" id="GO:0005886">
    <property type="term" value="C:plasma membrane"/>
    <property type="evidence" value="ECO:0007669"/>
    <property type="project" value="UniProtKB-SubCell"/>
</dbReference>
<gene>
    <name evidence="10" type="ORF">MN116_002297</name>
</gene>
<accession>A0AAE1ZJH5</accession>
<evidence type="ECO:0000256" key="8">
    <source>
        <dbReference type="ARBA" id="ARBA00023136"/>
    </source>
</evidence>
<comment type="subcellular location">
    <subcellularLocation>
        <location evidence="2 9">Cell membrane</location>
        <topology evidence="2 9">Multi-pass membrane protein</topology>
    </subcellularLocation>
</comment>
<feature type="transmembrane region" description="Helical" evidence="9">
    <location>
        <begin position="12"/>
        <end position="33"/>
    </location>
</feature>
<evidence type="ECO:0000256" key="2">
    <source>
        <dbReference type="ARBA" id="ARBA00004651"/>
    </source>
</evidence>
<feature type="transmembrane region" description="Helical" evidence="9">
    <location>
        <begin position="360"/>
        <end position="384"/>
    </location>
</feature>
<keyword evidence="4 9" id="KW-0813">Transport</keyword>
<evidence type="ECO:0000256" key="9">
    <source>
        <dbReference type="RuleBase" id="RU368035"/>
    </source>
</evidence>
<evidence type="ECO:0000313" key="10">
    <source>
        <dbReference type="EMBL" id="KAK4475220.1"/>
    </source>
</evidence>
<reference evidence="10" key="1">
    <citation type="submission" date="2022-04" db="EMBL/GenBank/DDBJ databases">
        <authorList>
            <person name="Xu L."/>
            <person name="Lv Z."/>
        </authorList>
    </citation>
    <scope>NUCLEOTIDE SEQUENCE</scope>
    <source>
        <strain evidence="10">LV_2022a</strain>
    </source>
</reference>
<evidence type="ECO:0000256" key="5">
    <source>
        <dbReference type="ARBA" id="ARBA00022475"/>
    </source>
</evidence>
<feature type="transmembrane region" description="Helical" evidence="9">
    <location>
        <begin position="466"/>
        <end position="487"/>
    </location>
</feature>
<feature type="transmembrane region" description="Helical" evidence="9">
    <location>
        <begin position="499"/>
        <end position="522"/>
    </location>
</feature>
<feature type="transmembrane region" description="Helical" evidence="9">
    <location>
        <begin position="221"/>
        <end position="239"/>
    </location>
</feature>
<evidence type="ECO:0000313" key="11">
    <source>
        <dbReference type="Proteomes" id="UP001292079"/>
    </source>
</evidence>
<evidence type="ECO:0000256" key="3">
    <source>
        <dbReference type="ARBA" id="ARBA00006366"/>
    </source>
</evidence>
<name>A0AAE1ZJH5_SCHME</name>
<feature type="transmembrane region" description="Helical" evidence="9">
    <location>
        <begin position="131"/>
        <end position="159"/>
    </location>
</feature>
<comment type="caution">
    <text evidence="10">The sequence shown here is derived from an EMBL/GenBank/DDBJ whole genome shotgun (WGS) entry which is preliminary data.</text>
</comment>
<dbReference type="InterPro" id="IPR009357">
    <property type="entry name" value="Riboflavin_transptr"/>
</dbReference>
<dbReference type="Pfam" id="PF06237">
    <property type="entry name" value="SLC52_ribofla_tr"/>
    <property type="match status" value="2"/>
</dbReference>
<dbReference type="EMBL" id="JALJAT010000001">
    <property type="protein sequence ID" value="KAK4475220.1"/>
    <property type="molecule type" value="Genomic_DNA"/>
</dbReference>
<sequence>MVASKNGMKFNWLAACLVSLYGLGSWIVINGLWVELPLLVNVLPEGWSLPAYLIIIIQVLFSVNHIANVGPAIYVPLTKAFQAKANTFFSRCLQPPERMANYLILTIGLISCILISQFWKSVVYIPSLTSGYHSVGLFTLALFAAIVDCTSSVTFITYLNGMPQLYVGALHFGEAFSDLVPSVLALIQGVGSDPECVNKTVNGTFRIVQIFPPPRFSVSTFIYLLCIILILSLTAFILLDCSSIGLGRAVHEYYRKSNFILDFNDAHTSNKNQNNLERGYLNHENQTASNGIFENTENVDVLVLNQNDQIIQLHSDAVSVTNHPGPSTFISCFLISYISASNYGFLPSIQSYSCAAYGSLTYHLAVTLSGLFSAISTVLTTFLVNHYSKMIESEDESAFKGSEEQNQIYFRQKTDIILNKSYIRSLYGKWISITLISSMPVAYVIYLASSSPNPPHLRGFGSASAILAWIAIRCLFASLRTWIWMILSNHSNRPMRLRLAGLSTQFGAAVGAILGFLLVVYFQIFKSKTPCLQA</sequence>
<evidence type="ECO:0000256" key="4">
    <source>
        <dbReference type="ARBA" id="ARBA00022448"/>
    </source>
</evidence>
<comment type="similarity">
    <text evidence="3 9">Belongs to the riboflavin transporter family.</text>
</comment>